<sequence length="377" mass="40649">MKSTAQFSSWLSAFLPDSLHTRPREWSRAALGAAIGFLFSTWVCSQLFGLHMAVHFSGPLAASAVLLFAVSSGALAQPWSILGSYLCACVVALTITHFIDHSLVGAALALGLSLLLMCPLRCLHPPAGAIAFCMVFATPAPGEPFWQPALAVMTAGVGLLACALLYNNLTRVPYPRPHPATSTVHRTRDPLPSERAGINADDLDHALDELGSFVDVTREDLELIVRSTEKHALRRSMGDIRAGQMMSRDLIHATPHTRVAEGLYLLTHHQLKALPILDEHRQLVGIVSLVDLVGAMRANSFNLRAILGLQKQQVLGELMTSPVQTVDVDAHVVDLIALLSDDGLHCLPVLDSGALVGVITQTDLVAALHRDLLRHLD</sequence>
<dbReference type="InterPro" id="IPR046342">
    <property type="entry name" value="CBS_dom_sf"/>
</dbReference>
<evidence type="ECO:0000313" key="6">
    <source>
        <dbReference type="Proteomes" id="UP000887421"/>
    </source>
</evidence>
<evidence type="ECO:0000256" key="1">
    <source>
        <dbReference type="ARBA" id="ARBA00023122"/>
    </source>
</evidence>
<dbReference type="RefSeq" id="WP_070880692.1">
    <property type="nucleotide sequence ID" value="NZ_CP076114.1"/>
</dbReference>
<dbReference type="SMART" id="SM00116">
    <property type="entry name" value="CBS"/>
    <property type="match status" value="2"/>
</dbReference>
<evidence type="ECO:0000256" key="2">
    <source>
        <dbReference type="PROSITE-ProRule" id="PRU00703"/>
    </source>
</evidence>
<organism evidence="5 6">
    <name type="scientific">Phytopseudomonas seleniipraecipitans</name>
    <dbReference type="NCBI Taxonomy" id="640205"/>
    <lineage>
        <taxon>Bacteria</taxon>
        <taxon>Pseudomonadati</taxon>
        <taxon>Pseudomonadota</taxon>
        <taxon>Gammaproteobacteria</taxon>
        <taxon>Pseudomonadales</taxon>
        <taxon>Pseudomonadaceae</taxon>
        <taxon>Phytopseudomonas</taxon>
    </lineage>
</organism>
<dbReference type="Proteomes" id="UP000887421">
    <property type="component" value="Chromosome"/>
</dbReference>
<dbReference type="PANTHER" id="PTHR43080:SF29">
    <property type="entry name" value="OS02G0818000 PROTEIN"/>
    <property type="match status" value="1"/>
</dbReference>
<keyword evidence="3" id="KW-0472">Membrane</keyword>
<feature type="transmembrane region" description="Helical" evidence="3">
    <location>
        <begin position="26"/>
        <end position="44"/>
    </location>
</feature>
<evidence type="ECO:0000259" key="4">
    <source>
        <dbReference type="PROSITE" id="PS51371"/>
    </source>
</evidence>
<evidence type="ECO:0000256" key="3">
    <source>
        <dbReference type="SAM" id="Phobius"/>
    </source>
</evidence>
<evidence type="ECO:0000313" key="5">
    <source>
        <dbReference type="EMBL" id="UUD65563.1"/>
    </source>
</evidence>
<dbReference type="EMBL" id="CP076114">
    <property type="protein sequence ID" value="UUD65563.1"/>
    <property type="molecule type" value="Genomic_DNA"/>
</dbReference>
<protein>
    <submittedName>
        <fullName evidence="5">HPP family protein</fullName>
    </submittedName>
</protein>
<keyword evidence="3" id="KW-1133">Transmembrane helix</keyword>
<dbReference type="PROSITE" id="PS51371">
    <property type="entry name" value="CBS"/>
    <property type="match status" value="2"/>
</dbReference>
<keyword evidence="6" id="KW-1185">Reference proteome</keyword>
<dbReference type="InterPro" id="IPR058581">
    <property type="entry name" value="TM_HPP"/>
</dbReference>
<name>A0ABY5JE69_9GAMM</name>
<dbReference type="PANTHER" id="PTHR43080">
    <property type="entry name" value="CBS DOMAIN-CONTAINING PROTEIN CBSX3, MITOCHONDRIAL"/>
    <property type="match status" value="1"/>
</dbReference>
<accession>A0ABY5JE69</accession>
<keyword evidence="3" id="KW-0812">Transmembrane</keyword>
<feature type="domain" description="CBS" evidence="4">
    <location>
        <begin position="319"/>
        <end position="377"/>
    </location>
</feature>
<dbReference type="InterPro" id="IPR051257">
    <property type="entry name" value="Diverse_CBS-Domain"/>
</dbReference>
<proteinExistence type="predicted"/>
<dbReference type="Gene3D" id="3.10.580.10">
    <property type="entry name" value="CBS-domain"/>
    <property type="match status" value="1"/>
</dbReference>
<reference evidence="5" key="1">
    <citation type="submission" date="2021-05" db="EMBL/GenBank/DDBJ databases">
        <title>Complete genome sequence of Pseudomonas seleniipraecipitans strain D1-6.</title>
        <authorList>
            <person name="Lafi F."/>
            <person name="Eida A."/>
            <person name="Alam I."/>
            <person name="Hert H."/>
            <person name="Saad M."/>
        </authorList>
    </citation>
    <scope>NUCLEOTIDE SEQUENCE</scope>
    <source>
        <strain evidence="5">D1-6</strain>
    </source>
</reference>
<feature type="transmembrane region" description="Helical" evidence="3">
    <location>
        <begin position="82"/>
        <end position="110"/>
    </location>
</feature>
<dbReference type="SUPFAM" id="SSF54631">
    <property type="entry name" value="CBS-domain pair"/>
    <property type="match status" value="1"/>
</dbReference>
<dbReference type="Pfam" id="PF04982">
    <property type="entry name" value="TM_HPP"/>
    <property type="match status" value="1"/>
</dbReference>
<keyword evidence="1 2" id="KW-0129">CBS domain</keyword>
<dbReference type="Pfam" id="PF00571">
    <property type="entry name" value="CBS"/>
    <property type="match status" value="2"/>
</dbReference>
<gene>
    <name evidence="5" type="ORF">D16iCDA_07850</name>
</gene>
<dbReference type="InterPro" id="IPR000644">
    <property type="entry name" value="CBS_dom"/>
</dbReference>
<dbReference type="CDD" id="cd04600">
    <property type="entry name" value="CBS_pair_HPP_assoc"/>
    <property type="match status" value="1"/>
</dbReference>
<feature type="domain" description="CBS" evidence="4">
    <location>
        <begin position="246"/>
        <end position="303"/>
    </location>
</feature>
<feature type="transmembrane region" description="Helical" evidence="3">
    <location>
        <begin position="145"/>
        <end position="166"/>
    </location>
</feature>